<evidence type="ECO:0000256" key="3">
    <source>
        <dbReference type="ARBA" id="ARBA00023219"/>
    </source>
</evidence>
<protein>
    <submittedName>
        <fullName evidence="5">Bacteriophage head to tail connecting protein</fullName>
    </submittedName>
</protein>
<dbReference type="AlphaFoldDB" id="A0A1C7PFC8"/>
<proteinExistence type="predicted"/>
<name>A0A1C7PFC8_9BACT</name>
<feature type="compositionally biased region" description="Basic and acidic residues" evidence="4">
    <location>
        <begin position="523"/>
        <end position="532"/>
    </location>
</feature>
<dbReference type="OrthoDB" id="175711at2"/>
<evidence type="ECO:0000256" key="1">
    <source>
        <dbReference type="ARBA" id="ARBA00004328"/>
    </source>
</evidence>
<dbReference type="STRING" id="1679444.PYTT_2191"/>
<feature type="region of interest" description="Disordered" evidence="4">
    <location>
        <begin position="523"/>
        <end position="561"/>
    </location>
</feature>
<dbReference type="EMBL" id="LT629973">
    <property type="protein sequence ID" value="SEH97166.1"/>
    <property type="molecule type" value="Genomic_DNA"/>
</dbReference>
<keyword evidence="6" id="KW-1185">Reference proteome</keyword>
<sequence>MGYAHSAEDYASTAEALLAEMRNNAGDWDWLRRHIMPRTQAGANHEERQASSRKRMHSTAAIKALRVLTGAHIMYITPTGQQWFAIKSGLKGKKKSARHDEWFAEATETIFGEIGRSNFYTELHECFLDRCLTGTGCLFCEATPAGKLNFRHIPTGTYGIAEGAEGLVDTLARSFRLSPHQAVQQFGYRKLPERIREAWDEPKSRYTAKFEFVHLVMPRTRYEFGHDALQSRRMKWASVYMAWDAEKKVLKEDGYNEFPYLVTRFLRNGEGPFGYGPGLDVKEEIAATLKLERVMDVLGEVAAFPRILQLADQVGEVDLRAGGITTVKAAAAELKMPREWASSGRYDVGKDRIDEKERKIREAFFVDMLMPLAEIERQMTATEVNARQGEKILAFSPSFTLFISDCNVLIHRIFSVLFRLGRFAMDEVPDELKVPDMGGSENFEIELPAVEYLGHISQAIARAQQSGIEYFMQVALTYTQATGDTAMIEYVEPRKFAKFLYERTGSPTECRRTEAQLRELDAQKKEAADMQRKLQATQGARDAAAAQKDLAAMPPQGQLSF</sequence>
<evidence type="ECO:0000256" key="2">
    <source>
        <dbReference type="ARBA" id="ARBA00022612"/>
    </source>
</evidence>
<keyword evidence="3" id="KW-0231">Viral genome packaging</keyword>
<evidence type="ECO:0000256" key="4">
    <source>
        <dbReference type="SAM" id="MobiDB-lite"/>
    </source>
</evidence>
<feature type="compositionally biased region" description="Low complexity" evidence="4">
    <location>
        <begin position="535"/>
        <end position="552"/>
    </location>
</feature>
<keyword evidence="2" id="KW-1188">Viral release from host cell</keyword>
<comment type="subcellular location">
    <subcellularLocation>
        <location evidence="1">Virion</location>
    </subcellularLocation>
</comment>
<accession>A0A1C7PFC8</accession>
<dbReference type="KEGG" id="agl:PYTT_2191"/>
<gene>
    <name evidence="5" type="ORF">PYTT_2191</name>
</gene>
<dbReference type="Proteomes" id="UP000176204">
    <property type="component" value="Chromosome I"/>
</dbReference>
<evidence type="ECO:0000313" key="5">
    <source>
        <dbReference type="EMBL" id="SEH97166.1"/>
    </source>
</evidence>
<dbReference type="Pfam" id="PF12236">
    <property type="entry name" value="Head-tail_con"/>
    <property type="match status" value="1"/>
</dbReference>
<dbReference type="RefSeq" id="WP_067771947.1">
    <property type="nucleotide sequence ID" value="NZ_LIGX01000001.1"/>
</dbReference>
<organism evidence="5 6">
    <name type="scientific">Akkermansia glycaniphila</name>
    <dbReference type="NCBI Taxonomy" id="1679444"/>
    <lineage>
        <taxon>Bacteria</taxon>
        <taxon>Pseudomonadati</taxon>
        <taxon>Verrucomicrobiota</taxon>
        <taxon>Verrucomicrobiia</taxon>
        <taxon>Verrucomicrobiales</taxon>
        <taxon>Akkermansiaceae</taxon>
        <taxon>Akkermansia</taxon>
    </lineage>
</organism>
<evidence type="ECO:0000313" key="6">
    <source>
        <dbReference type="Proteomes" id="UP000176204"/>
    </source>
</evidence>
<dbReference type="InterPro" id="IPR020991">
    <property type="entry name" value="Connector_podovirus"/>
</dbReference>
<reference evidence="6" key="1">
    <citation type="submission" date="2016-09" db="EMBL/GenBank/DDBJ databases">
        <authorList>
            <person name="Koehorst J."/>
        </authorList>
    </citation>
    <scope>NUCLEOTIDE SEQUENCE [LARGE SCALE GENOMIC DNA]</scope>
</reference>